<evidence type="ECO:0000256" key="1">
    <source>
        <dbReference type="SAM" id="Phobius"/>
    </source>
</evidence>
<keyword evidence="1" id="KW-0472">Membrane</keyword>
<organism evidence="3 4">
    <name type="scientific">Aidingimonas halophila</name>
    <dbReference type="NCBI Taxonomy" id="574349"/>
    <lineage>
        <taxon>Bacteria</taxon>
        <taxon>Pseudomonadati</taxon>
        <taxon>Pseudomonadota</taxon>
        <taxon>Gammaproteobacteria</taxon>
        <taxon>Oceanospirillales</taxon>
        <taxon>Halomonadaceae</taxon>
        <taxon>Aidingimonas</taxon>
    </lineage>
</organism>
<dbReference type="Proteomes" id="UP000198500">
    <property type="component" value="Unassembled WGS sequence"/>
</dbReference>
<dbReference type="InterPro" id="IPR009936">
    <property type="entry name" value="DUF1468"/>
</dbReference>
<name>A0A1H3GAC7_9GAMM</name>
<feature type="domain" description="DUF1468" evidence="2">
    <location>
        <begin position="27"/>
        <end position="168"/>
    </location>
</feature>
<feature type="transmembrane region" description="Helical" evidence="1">
    <location>
        <begin position="92"/>
        <end position="110"/>
    </location>
</feature>
<dbReference type="STRING" id="574349.SAMN05443545_10955"/>
<keyword evidence="1" id="KW-0812">Transmembrane</keyword>
<keyword evidence="4" id="KW-1185">Reference proteome</keyword>
<feature type="transmembrane region" description="Helical" evidence="1">
    <location>
        <begin position="140"/>
        <end position="159"/>
    </location>
</feature>
<dbReference type="OrthoDB" id="6183228at2"/>
<gene>
    <name evidence="3" type="ORF">SAMN05443545_10955</name>
</gene>
<dbReference type="EMBL" id="FNNI01000009">
    <property type="protein sequence ID" value="SDY00226.1"/>
    <property type="molecule type" value="Genomic_DNA"/>
</dbReference>
<sequence>MSPRDSSSTARSTDRASAIAHIALNGILALFFIYLFVRAGSLPESAWEPLGAGTFPRLILGLLILLNLALVAKEVPRIASSASLPDGLIRQWLWNHRLALGVLALFGTYTLTVPLLGFRLASFLFLMLVQGLLGARRPRALLIALVIALLFSVGIHALFQNVFSISLPRGMFD</sequence>
<protein>
    <submittedName>
        <fullName evidence="3">Tripartite tricarboxylate transporter TctB family protein</fullName>
    </submittedName>
</protein>
<feature type="transmembrane region" description="Helical" evidence="1">
    <location>
        <begin position="16"/>
        <end position="37"/>
    </location>
</feature>
<evidence type="ECO:0000313" key="3">
    <source>
        <dbReference type="EMBL" id="SDY00226.1"/>
    </source>
</evidence>
<dbReference type="Pfam" id="PF07331">
    <property type="entry name" value="TctB"/>
    <property type="match status" value="1"/>
</dbReference>
<accession>A0A1H3GAC7</accession>
<keyword evidence="1" id="KW-1133">Transmembrane helix</keyword>
<evidence type="ECO:0000259" key="2">
    <source>
        <dbReference type="Pfam" id="PF07331"/>
    </source>
</evidence>
<reference evidence="3 4" key="1">
    <citation type="submission" date="2016-10" db="EMBL/GenBank/DDBJ databases">
        <authorList>
            <person name="de Groot N.N."/>
        </authorList>
    </citation>
    <scope>NUCLEOTIDE SEQUENCE [LARGE SCALE GENOMIC DNA]</scope>
    <source>
        <strain evidence="3 4">DSM 19219</strain>
    </source>
</reference>
<proteinExistence type="predicted"/>
<evidence type="ECO:0000313" key="4">
    <source>
        <dbReference type="Proteomes" id="UP000198500"/>
    </source>
</evidence>
<dbReference type="AlphaFoldDB" id="A0A1H3GAC7"/>
<dbReference type="RefSeq" id="WP_092571686.1">
    <property type="nucleotide sequence ID" value="NZ_BMXH01000007.1"/>
</dbReference>
<feature type="transmembrane region" description="Helical" evidence="1">
    <location>
        <begin position="49"/>
        <end position="71"/>
    </location>
</feature>